<dbReference type="FunFam" id="1.10.287.130:FF:000045">
    <property type="entry name" value="Two-component system sensor histidine kinase/response regulator"/>
    <property type="match status" value="1"/>
</dbReference>
<evidence type="ECO:0000256" key="2">
    <source>
        <dbReference type="ARBA" id="ARBA00012438"/>
    </source>
</evidence>
<evidence type="ECO:0000256" key="9">
    <source>
        <dbReference type="ARBA" id="ARBA00023015"/>
    </source>
</evidence>
<evidence type="ECO:0000256" key="11">
    <source>
        <dbReference type="ARBA" id="ARBA00023163"/>
    </source>
</evidence>
<evidence type="ECO:0000256" key="8">
    <source>
        <dbReference type="ARBA" id="ARBA00023012"/>
    </source>
</evidence>
<dbReference type="SMART" id="SM00448">
    <property type="entry name" value="REC"/>
    <property type="match status" value="1"/>
</dbReference>
<dbReference type="CDD" id="cd00146">
    <property type="entry name" value="PKD"/>
    <property type="match status" value="1"/>
</dbReference>
<protein>
    <recommendedName>
        <fullName evidence="2">histidine kinase</fullName>
        <ecNumber evidence="2">2.7.13.3</ecNumber>
    </recommendedName>
</protein>
<dbReference type="Pfam" id="PF12833">
    <property type="entry name" value="HTH_18"/>
    <property type="match status" value="1"/>
</dbReference>
<dbReference type="SUPFAM" id="SSF47384">
    <property type="entry name" value="Homodimeric domain of signal transducing histidine kinase"/>
    <property type="match status" value="1"/>
</dbReference>
<dbReference type="InterPro" id="IPR003661">
    <property type="entry name" value="HisK_dim/P_dom"/>
</dbReference>
<dbReference type="InterPro" id="IPR011047">
    <property type="entry name" value="Quinoprotein_ADH-like_sf"/>
</dbReference>
<dbReference type="InterPro" id="IPR009057">
    <property type="entry name" value="Homeodomain-like_sf"/>
</dbReference>
<reference evidence="17 18" key="1">
    <citation type="submission" date="2018-06" db="EMBL/GenBank/DDBJ databases">
        <authorList>
            <consortium name="Pathogen Informatics"/>
            <person name="Doyle S."/>
        </authorList>
    </citation>
    <scope>NUCLEOTIDE SEQUENCE [LARGE SCALE GENOMIC DNA]</scope>
    <source>
        <strain evidence="17 18">NCTC13063</strain>
    </source>
</reference>
<dbReference type="SMART" id="SM00388">
    <property type="entry name" value="HisKA"/>
    <property type="match status" value="1"/>
</dbReference>
<dbReference type="PANTHER" id="PTHR43547">
    <property type="entry name" value="TWO-COMPONENT HISTIDINE KINASE"/>
    <property type="match status" value="1"/>
</dbReference>
<evidence type="ECO:0000256" key="13">
    <source>
        <dbReference type="SAM" id="MobiDB-lite"/>
    </source>
</evidence>
<dbReference type="Pfam" id="PF07495">
    <property type="entry name" value="Y_Y_Y"/>
    <property type="match status" value="1"/>
</dbReference>
<evidence type="ECO:0000256" key="6">
    <source>
        <dbReference type="ARBA" id="ARBA00022777"/>
    </source>
</evidence>
<dbReference type="InterPro" id="IPR011123">
    <property type="entry name" value="Y_Y_Y"/>
</dbReference>
<feature type="region of interest" description="Disordered" evidence="13">
    <location>
        <begin position="1034"/>
        <end position="1063"/>
    </location>
</feature>
<dbReference type="InterPro" id="IPR018062">
    <property type="entry name" value="HTH_AraC-typ_CS"/>
</dbReference>
<dbReference type="GO" id="GO:0005524">
    <property type="term" value="F:ATP binding"/>
    <property type="evidence" value="ECO:0007669"/>
    <property type="project" value="UniProtKB-KW"/>
</dbReference>
<dbReference type="Gene3D" id="2.60.40.10">
    <property type="entry name" value="Immunoglobulins"/>
    <property type="match status" value="1"/>
</dbReference>
<gene>
    <name evidence="17" type="primary">rpfC_1</name>
    <name evidence="17" type="ORF">NCTC13063_01624</name>
</gene>
<dbReference type="SUPFAM" id="SSF63829">
    <property type="entry name" value="Calcium-dependent phosphotriesterase"/>
    <property type="match status" value="1"/>
</dbReference>
<evidence type="ECO:0000256" key="5">
    <source>
        <dbReference type="ARBA" id="ARBA00022741"/>
    </source>
</evidence>
<dbReference type="InterPro" id="IPR001789">
    <property type="entry name" value="Sig_transdc_resp-reg_receiver"/>
</dbReference>
<dbReference type="Proteomes" id="UP000255283">
    <property type="component" value="Unassembled WGS sequence"/>
</dbReference>
<dbReference type="PRINTS" id="PR00344">
    <property type="entry name" value="BCTRLSENSOR"/>
</dbReference>
<dbReference type="CDD" id="cd00075">
    <property type="entry name" value="HATPase"/>
    <property type="match status" value="1"/>
</dbReference>
<evidence type="ECO:0000256" key="7">
    <source>
        <dbReference type="ARBA" id="ARBA00022840"/>
    </source>
</evidence>
<evidence type="ECO:0000256" key="3">
    <source>
        <dbReference type="ARBA" id="ARBA00022553"/>
    </source>
</evidence>
<evidence type="ECO:0000256" key="4">
    <source>
        <dbReference type="ARBA" id="ARBA00022679"/>
    </source>
</evidence>
<dbReference type="EMBL" id="UGTJ01000001">
    <property type="protein sequence ID" value="SUB80341.1"/>
    <property type="molecule type" value="Genomic_DNA"/>
</dbReference>
<feature type="domain" description="Response regulatory" evidence="16">
    <location>
        <begin position="1072"/>
        <end position="1187"/>
    </location>
</feature>
<dbReference type="GO" id="GO:0003700">
    <property type="term" value="F:DNA-binding transcription factor activity"/>
    <property type="evidence" value="ECO:0007669"/>
    <property type="project" value="InterPro"/>
</dbReference>
<dbReference type="InterPro" id="IPR036890">
    <property type="entry name" value="HATPase_C_sf"/>
</dbReference>
<dbReference type="InterPro" id="IPR015943">
    <property type="entry name" value="WD40/YVTN_repeat-like_dom_sf"/>
</dbReference>
<dbReference type="Pfam" id="PF00072">
    <property type="entry name" value="Response_reg"/>
    <property type="match status" value="1"/>
</dbReference>
<evidence type="ECO:0000259" key="16">
    <source>
        <dbReference type="PROSITE" id="PS50110"/>
    </source>
</evidence>
<keyword evidence="10" id="KW-0238">DNA-binding</keyword>
<keyword evidence="7" id="KW-0067">ATP-binding</keyword>
<keyword evidence="3 12" id="KW-0597">Phosphoprotein</keyword>
<dbReference type="EC" id="2.7.13.3" evidence="2"/>
<dbReference type="SUPFAM" id="SSF55874">
    <property type="entry name" value="ATPase domain of HSP90 chaperone/DNA topoisomerase II/histidine kinase"/>
    <property type="match status" value="1"/>
</dbReference>
<proteinExistence type="predicted"/>
<dbReference type="InterPro" id="IPR003594">
    <property type="entry name" value="HATPase_dom"/>
</dbReference>
<feature type="modified residue" description="4-aspartylphosphate" evidence="12">
    <location>
        <position position="1120"/>
    </location>
</feature>
<dbReference type="InterPro" id="IPR011110">
    <property type="entry name" value="Reg_prop"/>
</dbReference>
<feature type="domain" description="Histidine kinase" evidence="15">
    <location>
        <begin position="805"/>
        <end position="1022"/>
    </location>
</feature>
<dbReference type="SUPFAM" id="SSF52172">
    <property type="entry name" value="CheY-like"/>
    <property type="match status" value="1"/>
</dbReference>
<dbReference type="InterPro" id="IPR013783">
    <property type="entry name" value="Ig-like_fold"/>
</dbReference>
<dbReference type="InterPro" id="IPR004358">
    <property type="entry name" value="Sig_transdc_His_kin-like_C"/>
</dbReference>
<evidence type="ECO:0000259" key="15">
    <source>
        <dbReference type="PROSITE" id="PS50109"/>
    </source>
</evidence>
<keyword evidence="11" id="KW-0804">Transcription</keyword>
<keyword evidence="5" id="KW-0547">Nucleotide-binding</keyword>
<dbReference type="Gene3D" id="1.10.10.60">
    <property type="entry name" value="Homeodomain-like"/>
    <property type="match status" value="1"/>
</dbReference>
<dbReference type="Gene3D" id="3.30.565.10">
    <property type="entry name" value="Histidine kinase-like ATPase, C-terminal domain"/>
    <property type="match status" value="1"/>
</dbReference>
<dbReference type="Pfam" id="PF07494">
    <property type="entry name" value="Reg_prop"/>
    <property type="match status" value="3"/>
</dbReference>
<keyword evidence="9" id="KW-0805">Transcription regulation</keyword>
<dbReference type="PROSITE" id="PS50109">
    <property type="entry name" value="HIS_KIN"/>
    <property type="match status" value="1"/>
</dbReference>
<dbReference type="Pfam" id="PF02518">
    <property type="entry name" value="HATPase_c"/>
    <property type="match status" value="1"/>
</dbReference>
<dbReference type="FunFam" id="3.30.565.10:FF:000037">
    <property type="entry name" value="Hybrid sensor histidine kinase/response regulator"/>
    <property type="match status" value="1"/>
</dbReference>
<dbReference type="Gene3D" id="3.40.50.2300">
    <property type="match status" value="1"/>
</dbReference>
<evidence type="ECO:0000313" key="17">
    <source>
        <dbReference type="EMBL" id="SUB80341.1"/>
    </source>
</evidence>
<dbReference type="InterPro" id="IPR005467">
    <property type="entry name" value="His_kinase_dom"/>
</dbReference>
<organism evidence="17 18">
    <name type="scientific">Segatella buccae</name>
    <dbReference type="NCBI Taxonomy" id="28126"/>
    <lineage>
        <taxon>Bacteria</taxon>
        <taxon>Pseudomonadati</taxon>
        <taxon>Bacteroidota</taxon>
        <taxon>Bacteroidia</taxon>
        <taxon>Bacteroidales</taxon>
        <taxon>Prevotellaceae</taxon>
        <taxon>Segatella</taxon>
    </lineage>
</organism>
<evidence type="ECO:0000313" key="18">
    <source>
        <dbReference type="Proteomes" id="UP000255283"/>
    </source>
</evidence>
<dbReference type="RefSeq" id="WP_115153804.1">
    <property type="nucleotide sequence ID" value="NZ_UGTJ01000001.1"/>
</dbReference>
<dbReference type="GO" id="GO:0000155">
    <property type="term" value="F:phosphorelay sensor kinase activity"/>
    <property type="evidence" value="ECO:0007669"/>
    <property type="project" value="InterPro"/>
</dbReference>
<comment type="caution">
    <text evidence="17">The sequence shown here is derived from an EMBL/GenBank/DDBJ whole genome shotgun (WGS) entry which is preliminary data.</text>
</comment>
<comment type="catalytic activity">
    <reaction evidence="1">
        <text>ATP + protein L-histidine = ADP + protein N-phospho-L-histidine.</text>
        <dbReference type="EC" id="2.7.13.3"/>
    </reaction>
</comment>
<keyword evidence="6" id="KW-0418">Kinase</keyword>
<dbReference type="CDD" id="cd17574">
    <property type="entry name" value="REC_OmpR"/>
    <property type="match status" value="1"/>
</dbReference>
<evidence type="ECO:0000256" key="10">
    <source>
        <dbReference type="ARBA" id="ARBA00023125"/>
    </source>
</evidence>
<evidence type="ECO:0000256" key="12">
    <source>
        <dbReference type="PROSITE-ProRule" id="PRU00169"/>
    </source>
</evidence>
<dbReference type="InterPro" id="IPR011006">
    <property type="entry name" value="CheY-like_superfamily"/>
</dbReference>
<keyword evidence="8" id="KW-0902">Two-component regulatory system</keyword>
<dbReference type="SUPFAM" id="SSF50998">
    <property type="entry name" value="Quinoprotein alcohol dehydrogenase-like"/>
    <property type="match status" value="1"/>
</dbReference>
<dbReference type="PANTHER" id="PTHR43547:SF2">
    <property type="entry name" value="HYBRID SIGNAL TRANSDUCTION HISTIDINE KINASE C"/>
    <property type="match status" value="1"/>
</dbReference>
<dbReference type="Gene3D" id="1.10.287.130">
    <property type="match status" value="1"/>
</dbReference>
<dbReference type="Pfam" id="PF00512">
    <property type="entry name" value="HisKA"/>
    <property type="match status" value="1"/>
</dbReference>
<feature type="domain" description="HTH araC/xylS-type" evidence="14">
    <location>
        <begin position="1221"/>
        <end position="1320"/>
    </location>
</feature>
<evidence type="ECO:0000256" key="1">
    <source>
        <dbReference type="ARBA" id="ARBA00000085"/>
    </source>
</evidence>
<name>A0AAQ1UHU8_9BACT</name>
<dbReference type="PROSITE" id="PS00041">
    <property type="entry name" value="HTH_ARAC_FAMILY_1"/>
    <property type="match status" value="1"/>
</dbReference>
<dbReference type="InterPro" id="IPR018060">
    <property type="entry name" value="HTH_AraC"/>
</dbReference>
<dbReference type="SUPFAM" id="SSF46689">
    <property type="entry name" value="Homeodomain-like"/>
    <property type="match status" value="2"/>
</dbReference>
<evidence type="ECO:0000259" key="14">
    <source>
        <dbReference type="PROSITE" id="PS01124"/>
    </source>
</evidence>
<dbReference type="GO" id="GO:0043565">
    <property type="term" value="F:sequence-specific DNA binding"/>
    <property type="evidence" value="ECO:0007669"/>
    <property type="project" value="InterPro"/>
</dbReference>
<dbReference type="Gene3D" id="2.130.10.10">
    <property type="entry name" value="YVTN repeat-like/Quinoprotein amine dehydrogenase"/>
    <property type="match status" value="2"/>
</dbReference>
<accession>A0AAQ1UHU8</accession>
<dbReference type="SMART" id="SM00342">
    <property type="entry name" value="HTH_ARAC"/>
    <property type="match status" value="1"/>
</dbReference>
<dbReference type="SMART" id="SM00387">
    <property type="entry name" value="HATPase_c"/>
    <property type="match status" value="1"/>
</dbReference>
<keyword evidence="4 17" id="KW-0808">Transferase</keyword>
<dbReference type="PROSITE" id="PS50110">
    <property type="entry name" value="RESPONSE_REGULATORY"/>
    <property type="match status" value="1"/>
</dbReference>
<dbReference type="PROSITE" id="PS01124">
    <property type="entry name" value="HTH_ARAC_FAMILY_2"/>
    <property type="match status" value="1"/>
</dbReference>
<dbReference type="CDD" id="cd00082">
    <property type="entry name" value="HisKA"/>
    <property type="match status" value="1"/>
</dbReference>
<sequence length="1328" mass="150029">MKYYLLILTFLSSLHARPQTGKLYTADHQLSNSFVSQVFQDRDGFIWITTRNGLNRYDGYRFKTYKKEDRRSGLTSNYLNCMFQDRDGNFFIGSNLTVQRYNGEGFDSLRLIGPRGTSIHTYINDIQQRRNGEVLICTSGYGLMRLGADNTARTISRLPADLLYLRRIMEDRQQRLWAVTSHGGLYCLNGGKVTGHYFSDQSMRHSLRDICTDRQGNIWVGTFGQGLWRLNAHTGQFERAATAGRLPIAKLYADRTNRLMLGCDGTGVYIYEPHNGRLTANPYYSRDTQLDHAKVYSITEDRNGNTWLGMLQKGVFMQPAAKSGFGYMGPRLGPANVIGNNCVTSVFTDSRRHLWVGTDKDGLYLLDAQHRLVRHYTTVPGTILSIAEDHLGRIWLGSYEEGCGWVTADNDAYHACKLGVNGPLSVFSIAADRRGRLWMGTMGQGLMCLDPVTQKRVDYRMKAGAETDRRMNSLANDYVGKIAVSRDGHRIYVATSVGIGCLDLEKGSWLSVFGSNCPNYGTFSRVVREGSDGKVYLGTNDGLFVYDTRRHTCRVFTTADGLPDNGVAGVETDSRGNVWIATDHGLGCLNLATGRVACFYVDKGLQSNEFADGASCLSSDGRQLLFGGTGGLTWFDPAHIRPQKWKATVKITGLTVGSNEVSVRPDSDRFDMDYEDNSFSIHLSTLTYDDPDNIVYLYSINGDKWTRLSPGSNEIAFSHLSPGTYRFRVKAILNNAPSEEKTFTVVVAAPWYRSTPAYCVYLLLLAVLAWPYLQYRRRKEEDRLRLQEHIHAEELGEAKLRFFMNISHEIRTPMTLIVSPLQQLIKEDTDAHRRSVYETIRRNAERILSLINQMMDLRKIDKGQMGLQMRETDLVAFIRDIYTLFLHQTKTRNINLRFSHDAETLPVWIDRGNFDKVLMNLLSNAFKFCNAGGNIDIRLSHDDTQARIAVSDDGATIPEDKLERIFERFYQMPSETNDRNIGTGIGLDLTRSLVELHYGSIEAHNLPDGRGCEFVVTIPLGNAHLKPEEMAEQAVETMDNEAEQPLPGSPGPEETPNPNALNDRFSNRKRQHIIVAEDDDEIAQYLKAELEKDFRVTLCPNGQEALNTVFKEMPSLVVSDIMMPVMDGNTLCARLKSNVNTNHIPVILLTAKSRDEDRLEGLETGADAYIVKPFNMDILRRTITNLLHQRELLRNKFNGSETQEGKVLHVKVESPDDKLMERIMAVINKNLSNPDLSIDMISTEAGISRVHLHRKMKELTNQTPHAFIRNIRLRQAARLLQTPNQNITEVLVACGFPNATSFSTIFKNFYGMSPRDYMKRGGQQKKDE</sequence>
<dbReference type="InterPro" id="IPR036097">
    <property type="entry name" value="HisK_dim/P_sf"/>
</dbReference>